<name>A0A239DDE8_9PSED</name>
<evidence type="ECO:0000313" key="4">
    <source>
        <dbReference type="Proteomes" id="UP000242915"/>
    </source>
</evidence>
<dbReference type="EMBL" id="FZOG01000002">
    <property type="protein sequence ID" value="SNS30327.1"/>
    <property type="molecule type" value="Genomic_DNA"/>
</dbReference>
<dbReference type="InterPro" id="IPR009936">
    <property type="entry name" value="DUF1468"/>
</dbReference>
<accession>A0A239DDE8</accession>
<feature type="domain" description="DUF1468" evidence="2">
    <location>
        <begin position="11"/>
        <end position="155"/>
    </location>
</feature>
<evidence type="ECO:0000313" key="3">
    <source>
        <dbReference type="EMBL" id="SNS30327.1"/>
    </source>
</evidence>
<dbReference type="Proteomes" id="UP000242915">
    <property type="component" value="Unassembled WGS sequence"/>
</dbReference>
<organism evidence="3 4">
    <name type="scientific">Pseudomonas segetis</name>
    <dbReference type="NCBI Taxonomy" id="298908"/>
    <lineage>
        <taxon>Bacteria</taxon>
        <taxon>Pseudomonadati</taxon>
        <taxon>Pseudomonadota</taxon>
        <taxon>Gammaproteobacteria</taxon>
        <taxon>Pseudomonadales</taxon>
        <taxon>Pseudomonadaceae</taxon>
        <taxon>Pseudomonas</taxon>
    </lineage>
</organism>
<dbReference type="Pfam" id="PF07331">
    <property type="entry name" value="TctB"/>
    <property type="match status" value="1"/>
</dbReference>
<feature type="transmembrane region" description="Helical" evidence="1">
    <location>
        <begin position="126"/>
        <end position="146"/>
    </location>
</feature>
<proteinExistence type="predicted"/>
<feature type="transmembrane region" description="Helical" evidence="1">
    <location>
        <begin position="9"/>
        <end position="27"/>
    </location>
</feature>
<evidence type="ECO:0000259" key="2">
    <source>
        <dbReference type="Pfam" id="PF07331"/>
    </source>
</evidence>
<keyword evidence="1" id="KW-0812">Transmembrane</keyword>
<keyword evidence="1" id="KW-0472">Membrane</keyword>
<reference evidence="4" key="1">
    <citation type="submission" date="2017-06" db="EMBL/GenBank/DDBJ databases">
        <authorList>
            <person name="Varghese N."/>
            <person name="Submissions S."/>
        </authorList>
    </citation>
    <scope>NUCLEOTIDE SEQUENCE [LARGE SCALE GENOMIC DNA]</scope>
    <source>
        <strain evidence="4">CIP 108523</strain>
    </source>
</reference>
<gene>
    <name evidence="3" type="ORF">SAMN05216255_2202</name>
</gene>
<sequence>MATNKKTELAIAGCMLAVGIGYLLMTTQLPHHSGIDATFVPYLLSALLCMLGALHMLAAVKMPQAVQAASTPDEAAGEPLDAKAVVKTLALIVAYIALLKTVGFPIMTTIYLYLQFIVLTPVNQKVNHLVYVLIALITSAVVYTLFREAFDLMLPSGLFGF</sequence>
<dbReference type="AlphaFoldDB" id="A0A239DDE8"/>
<keyword evidence="1" id="KW-1133">Transmembrane helix</keyword>
<feature type="transmembrane region" description="Helical" evidence="1">
    <location>
        <begin position="89"/>
        <end position="114"/>
    </location>
</feature>
<dbReference type="RefSeq" id="WP_089359968.1">
    <property type="nucleotide sequence ID" value="NZ_FZOG01000002.1"/>
</dbReference>
<feature type="transmembrane region" description="Helical" evidence="1">
    <location>
        <begin position="39"/>
        <end position="60"/>
    </location>
</feature>
<keyword evidence="4" id="KW-1185">Reference proteome</keyword>
<evidence type="ECO:0000256" key="1">
    <source>
        <dbReference type="SAM" id="Phobius"/>
    </source>
</evidence>
<protein>
    <submittedName>
        <fullName evidence="3">Putative tricarboxylic transport membrane protein</fullName>
    </submittedName>
</protein>